<name>A0A2P5AB60_PARAD</name>
<protein>
    <recommendedName>
        <fullName evidence="3">Endonuclease/exonuclease/phosphatase</fullName>
    </recommendedName>
</protein>
<evidence type="ECO:0008006" key="3">
    <source>
        <dbReference type="Google" id="ProtNLM"/>
    </source>
</evidence>
<dbReference type="EMBL" id="JXTB01000704">
    <property type="protein sequence ID" value="PON33777.1"/>
    <property type="molecule type" value="Genomic_DNA"/>
</dbReference>
<accession>A0A2P5AB60</accession>
<proteinExistence type="predicted"/>
<sequence>MCMFSSIPSSFWNSLGFHLVAENDKALPSVWVFGTLAISNFQDSLSSLHVTSPWLVLGDINSVMGAHETTGIIKRRSCEDFRAGITLCNMIDLGSSFT</sequence>
<evidence type="ECO:0000313" key="1">
    <source>
        <dbReference type="EMBL" id="PON33777.1"/>
    </source>
</evidence>
<dbReference type="AlphaFoldDB" id="A0A2P5AB60"/>
<gene>
    <name evidence="1" type="ORF">PanWU01x14_349870</name>
</gene>
<keyword evidence="2" id="KW-1185">Reference proteome</keyword>
<comment type="caution">
    <text evidence="1">The sequence shown here is derived from an EMBL/GenBank/DDBJ whole genome shotgun (WGS) entry which is preliminary data.</text>
</comment>
<dbReference type="Proteomes" id="UP000237105">
    <property type="component" value="Unassembled WGS sequence"/>
</dbReference>
<evidence type="ECO:0000313" key="2">
    <source>
        <dbReference type="Proteomes" id="UP000237105"/>
    </source>
</evidence>
<organism evidence="1 2">
    <name type="scientific">Parasponia andersonii</name>
    <name type="common">Sponia andersonii</name>
    <dbReference type="NCBI Taxonomy" id="3476"/>
    <lineage>
        <taxon>Eukaryota</taxon>
        <taxon>Viridiplantae</taxon>
        <taxon>Streptophyta</taxon>
        <taxon>Embryophyta</taxon>
        <taxon>Tracheophyta</taxon>
        <taxon>Spermatophyta</taxon>
        <taxon>Magnoliopsida</taxon>
        <taxon>eudicotyledons</taxon>
        <taxon>Gunneridae</taxon>
        <taxon>Pentapetalae</taxon>
        <taxon>rosids</taxon>
        <taxon>fabids</taxon>
        <taxon>Rosales</taxon>
        <taxon>Cannabaceae</taxon>
        <taxon>Parasponia</taxon>
    </lineage>
</organism>
<reference evidence="2" key="1">
    <citation type="submission" date="2016-06" db="EMBL/GenBank/DDBJ databases">
        <title>Parallel loss of symbiosis genes in relatives of nitrogen-fixing non-legume Parasponia.</title>
        <authorList>
            <person name="Van Velzen R."/>
            <person name="Holmer R."/>
            <person name="Bu F."/>
            <person name="Rutten L."/>
            <person name="Van Zeijl A."/>
            <person name="Liu W."/>
            <person name="Santuari L."/>
            <person name="Cao Q."/>
            <person name="Sharma T."/>
            <person name="Shen D."/>
            <person name="Roswanjaya Y."/>
            <person name="Wardhani T."/>
            <person name="Kalhor M.S."/>
            <person name="Jansen J."/>
            <person name="Van den Hoogen J."/>
            <person name="Gungor B."/>
            <person name="Hartog M."/>
            <person name="Hontelez J."/>
            <person name="Verver J."/>
            <person name="Yang W.-C."/>
            <person name="Schijlen E."/>
            <person name="Repin R."/>
            <person name="Schilthuizen M."/>
            <person name="Schranz E."/>
            <person name="Heidstra R."/>
            <person name="Miyata K."/>
            <person name="Fedorova E."/>
            <person name="Kohlen W."/>
            <person name="Bisseling T."/>
            <person name="Smit S."/>
            <person name="Geurts R."/>
        </authorList>
    </citation>
    <scope>NUCLEOTIDE SEQUENCE [LARGE SCALE GENOMIC DNA]</scope>
    <source>
        <strain evidence="2">cv. WU1-14</strain>
    </source>
</reference>